<gene>
    <name evidence="1" type="ORF">C7441_12145</name>
</gene>
<dbReference type="AlphaFoldDB" id="A0A316CAP3"/>
<comment type="caution">
    <text evidence="1">The sequence shown here is derived from an EMBL/GenBank/DDBJ whole genome shotgun (WGS) entry which is preliminary data.</text>
</comment>
<organism evidence="1 2">
    <name type="scientific">Pseudaminobacter salicylatoxidans</name>
    <dbReference type="NCBI Taxonomy" id="93369"/>
    <lineage>
        <taxon>Bacteria</taxon>
        <taxon>Pseudomonadati</taxon>
        <taxon>Pseudomonadota</taxon>
        <taxon>Alphaproteobacteria</taxon>
        <taxon>Hyphomicrobiales</taxon>
        <taxon>Phyllobacteriaceae</taxon>
        <taxon>Pseudaminobacter</taxon>
    </lineage>
</organism>
<keyword evidence="2" id="KW-1185">Reference proteome</keyword>
<evidence type="ECO:0000313" key="2">
    <source>
        <dbReference type="Proteomes" id="UP000245396"/>
    </source>
</evidence>
<accession>A0A316CAP3</accession>
<name>A0A316CAP3_PSESE</name>
<protein>
    <submittedName>
        <fullName evidence="1">Uncharacterized protein</fullName>
    </submittedName>
</protein>
<reference evidence="1 2" key="1">
    <citation type="submission" date="2018-05" db="EMBL/GenBank/DDBJ databases">
        <title>Genomic Encyclopedia of Type Strains, Phase IV (KMG-IV): sequencing the most valuable type-strain genomes for metagenomic binning, comparative biology and taxonomic classification.</title>
        <authorList>
            <person name="Goeker M."/>
        </authorList>
    </citation>
    <scope>NUCLEOTIDE SEQUENCE [LARGE SCALE GENOMIC DNA]</scope>
    <source>
        <strain evidence="1 2">DSM 6986</strain>
    </source>
</reference>
<dbReference type="EMBL" id="QGGG01000021">
    <property type="protein sequence ID" value="PWJ75263.1"/>
    <property type="molecule type" value="Genomic_DNA"/>
</dbReference>
<evidence type="ECO:0000313" key="1">
    <source>
        <dbReference type="EMBL" id="PWJ75263.1"/>
    </source>
</evidence>
<proteinExistence type="predicted"/>
<sequence length="250" mass="28189">MPYTLPATDAYAADSVSGAGARGGWQGRSLQRRAARVCVMNSWPPAGGGSVAPIWRLDLKHSPPISFSDPNFEILFAARNPFKAHQNQVVGNAIEQTDREIILLLQGSKPFNDIRTKQHCRRNAFFGNRLPEFIVGSFDATKDCQEFATTCNIATLRICLKIAQQRGRVIERIGQFIQARLFRKRFAKNIEYFRIHRAAAVFSCAFYLVAHAGRQPQRKLICTSARLCHNCLHKRIHHCDFLRLTAIALP</sequence>
<dbReference type="Proteomes" id="UP000245396">
    <property type="component" value="Unassembled WGS sequence"/>
</dbReference>